<proteinExistence type="predicted"/>
<accession>A0A815K0Z5</accession>
<gene>
    <name evidence="2" type="ORF">JYZ213_LOCUS36965</name>
    <name evidence="3" type="ORF">OXD698_LOCUS20979</name>
</gene>
<dbReference type="EMBL" id="CAJNOG010000944">
    <property type="protein sequence ID" value="CAF1386579.1"/>
    <property type="molecule type" value="Genomic_DNA"/>
</dbReference>
<sequence length="410" mass="47414">MFTKSNQVAALISDVREILQSPEIEVHAFYVPEVPGCDMRKLPFHPQVVEAVQTLLQQFRFGKDIQAAAAKMTQLETLLDAFNKGDFTTCDKLGLRFFKMDTERIYKQALAEHREKHEILASKLTLTSVNTTFAAFMGQPNWYLDFRFKTSPYYGEKYERSLQEWYPSDKRSVKMLEIYERHYKSRMEGLKAKLHTEKLVSEATASRKKAEEAKLKAEQNNEKAEAAQLLSQIAMQNEYQVAFHRLINAAIEAAKQKLGRKIAEVEKKHRPIFNDSYLKSWQLFIDKKEVQNYAWEKNLATQPDWSPFETYYNNEKVRIKNAWNAQIERAKWKEPVKAMGELECENGHQMTDNVGCGNVRCFGTLFWIDGPNRVAICINCNNPTTIGDSLLCPFCKAKTSCVPRLTNYMP</sequence>
<keyword evidence="1" id="KW-0175">Coiled coil</keyword>
<dbReference type="AlphaFoldDB" id="A0A815K0Z5"/>
<organism evidence="2 4">
    <name type="scientific">Adineta steineri</name>
    <dbReference type="NCBI Taxonomy" id="433720"/>
    <lineage>
        <taxon>Eukaryota</taxon>
        <taxon>Metazoa</taxon>
        <taxon>Spiralia</taxon>
        <taxon>Gnathifera</taxon>
        <taxon>Rotifera</taxon>
        <taxon>Eurotatoria</taxon>
        <taxon>Bdelloidea</taxon>
        <taxon>Adinetida</taxon>
        <taxon>Adinetidae</taxon>
        <taxon>Adineta</taxon>
    </lineage>
</organism>
<evidence type="ECO:0000313" key="4">
    <source>
        <dbReference type="Proteomes" id="UP000663845"/>
    </source>
</evidence>
<comment type="caution">
    <text evidence="2">The sequence shown here is derived from an EMBL/GenBank/DDBJ whole genome shotgun (WGS) entry which is preliminary data.</text>
</comment>
<evidence type="ECO:0000313" key="2">
    <source>
        <dbReference type="EMBL" id="CAF1386579.1"/>
    </source>
</evidence>
<name>A0A815K0Z5_9BILA</name>
<feature type="coiled-coil region" evidence="1">
    <location>
        <begin position="200"/>
        <end position="268"/>
    </location>
</feature>
<evidence type="ECO:0000256" key="1">
    <source>
        <dbReference type="SAM" id="Coils"/>
    </source>
</evidence>
<dbReference type="Proteomes" id="UP000663845">
    <property type="component" value="Unassembled WGS sequence"/>
</dbReference>
<dbReference type="EMBL" id="CAJOAZ010001699">
    <property type="protein sequence ID" value="CAF3845909.1"/>
    <property type="molecule type" value="Genomic_DNA"/>
</dbReference>
<evidence type="ECO:0000313" key="3">
    <source>
        <dbReference type="EMBL" id="CAF3845909.1"/>
    </source>
</evidence>
<reference evidence="2" key="1">
    <citation type="submission" date="2021-02" db="EMBL/GenBank/DDBJ databases">
        <authorList>
            <person name="Nowell W R."/>
        </authorList>
    </citation>
    <scope>NUCLEOTIDE SEQUENCE</scope>
</reference>
<dbReference type="Proteomes" id="UP000663844">
    <property type="component" value="Unassembled WGS sequence"/>
</dbReference>
<protein>
    <submittedName>
        <fullName evidence="2">Uncharacterized protein</fullName>
    </submittedName>
</protein>